<dbReference type="GO" id="GO:0004525">
    <property type="term" value="F:ribonuclease III activity"/>
    <property type="evidence" value="ECO:0007669"/>
    <property type="project" value="UniProtKB-EC"/>
</dbReference>
<dbReference type="Proteomes" id="UP000832011">
    <property type="component" value="Chromosome"/>
</dbReference>
<comment type="function">
    <text evidence="8">Digests double-stranded RNA. Involved in the processing of primary rRNA transcript to yield the immediate precursors to the large and small rRNAs (23S and 16S). Processes some mRNAs, and tRNAs when they are encoded in the rRNA operon. Processes pre-crRNA and tracrRNA of type II CRISPR loci if present in the organism.</text>
</comment>
<evidence type="ECO:0000256" key="6">
    <source>
        <dbReference type="ARBA" id="ARBA00022801"/>
    </source>
</evidence>
<evidence type="ECO:0000313" key="12">
    <source>
        <dbReference type="Proteomes" id="UP000832011"/>
    </source>
</evidence>
<feature type="binding site" evidence="8">
    <location>
        <position position="46"/>
    </location>
    <ligand>
        <name>Mg(2+)</name>
        <dbReference type="ChEBI" id="CHEBI:18420"/>
    </ligand>
</feature>
<dbReference type="SMART" id="SM00535">
    <property type="entry name" value="RIBOc"/>
    <property type="match status" value="1"/>
</dbReference>
<protein>
    <recommendedName>
        <fullName evidence="8">Ribonuclease 3</fullName>
        <ecNumber evidence="8">3.1.26.3</ecNumber>
    </recommendedName>
    <alternativeName>
        <fullName evidence="8">Ribonuclease III</fullName>
        <shortName evidence="8">RNase III</shortName>
    </alternativeName>
</protein>
<dbReference type="PROSITE" id="PS50137">
    <property type="entry name" value="DS_RBD"/>
    <property type="match status" value="1"/>
</dbReference>
<feature type="active site" evidence="8">
    <location>
        <position position="50"/>
    </location>
</feature>
<dbReference type="Gene3D" id="1.10.1520.10">
    <property type="entry name" value="Ribonuclease III domain"/>
    <property type="match status" value="1"/>
</dbReference>
<dbReference type="Pfam" id="PF14622">
    <property type="entry name" value="Ribonucleas_3_3"/>
    <property type="match status" value="1"/>
</dbReference>
<evidence type="ECO:0000256" key="8">
    <source>
        <dbReference type="HAMAP-Rule" id="MF_00104"/>
    </source>
</evidence>
<keyword evidence="8" id="KW-0698">rRNA processing</keyword>
<comment type="subcellular location">
    <subcellularLocation>
        <location evidence="8">Cytoplasm</location>
    </subcellularLocation>
</comment>
<dbReference type="InterPro" id="IPR036389">
    <property type="entry name" value="RNase_III_sf"/>
</dbReference>
<evidence type="ECO:0000256" key="7">
    <source>
        <dbReference type="ARBA" id="ARBA00022884"/>
    </source>
</evidence>
<proteinExistence type="inferred from homology"/>
<evidence type="ECO:0000256" key="4">
    <source>
        <dbReference type="ARBA" id="ARBA00022722"/>
    </source>
</evidence>
<evidence type="ECO:0000256" key="5">
    <source>
        <dbReference type="ARBA" id="ARBA00022759"/>
    </source>
</evidence>
<dbReference type="InterPro" id="IPR011907">
    <property type="entry name" value="RNase_III"/>
</dbReference>
<keyword evidence="8" id="KW-0963">Cytoplasm</keyword>
<dbReference type="CDD" id="cd10845">
    <property type="entry name" value="DSRM_RNAse_III_family"/>
    <property type="match status" value="1"/>
</dbReference>
<keyword evidence="8" id="KW-0819">tRNA processing</keyword>
<feature type="binding site" evidence="8">
    <location>
        <position position="119"/>
    </location>
    <ligand>
        <name>Mg(2+)</name>
        <dbReference type="ChEBI" id="CHEBI:18420"/>
    </ligand>
</feature>
<gene>
    <name evidence="8 11" type="primary">rnc</name>
    <name evidence="11" type="ORF">LVJ82_15975</name>
</gene>
<comment type="cofactor">
    <cofactor evidence="8">
        <name>Mg(2+)</name>
        <dbReference type="ChEBI" id="CHEBI:18420"/>
    </cofactor>
</comment>
<comment type="catalytic activity">
    <reaction evidence="1 8">
        <text>Endonucleolytic cleavage to 5'-phosphomonoester.</text>
        <dbReference type="EC" id="3.1.26.3"/>
    </reaction>
</comment>
<reference evidence="11 12" key="1">
    <citation type="journal article" date="2022" name="Res Sq">
        <title>Evolution of multicellular longitudinally dividing oral cavity symbionts (Neisseriaceae).</title>
        <authorList>
            <person name="Nyongesa S."/>
            <person name="Weber P."/>
            <person name="Bernet E."/>
            <person name="Pullido F."/>
            <person name="Nieckarz M."/>
            <person name="Delaby M."/>
            <person name="Nieves C."/>
            <person name="Viehboeck T."/>
            <person name="Krause N."/>
            <person name="Rivera-Millot A."/>
            <person name="Nakamura A."/>
            <person name="Vischer N."/>
            <person name="VanNieuwenhze M."/>
            <person name="Brun Y."/>
            <person name="Cava F."/>
            <person name="Bulgheresi S."/>
            <person name="Veyrier F."/>
        </authorList>
    </citation>
    <scope>NUCLEOTIDE SEQUENCE [LARGE SCALE GENOMIC DNA]</scope>
    <source>
        <strain evidence="11 12">SN4</strain>
    </source>
</reference>
<feature type="binding site" evidence="8">
    <location>
        <position position="122"/>
    </location>
    <ligand>
        <name>Mg(2+)</name>
        <dbReference type="ChEBI" id="CHEBI:18420"/>
    </ligand>
</feature>
<dbReference type="Gene3D" id="3.30.160.20">
    <property type="match status" value="1"/>
</dbReference>
<keyword evidence="8" id="KW-0479">Metal-binding</keyword>
<feature type="domain" description="DRBM" evidence="9">
    <location>
        <begin position="160"/>
        <end position="230"/>
    </location>
</feature>
<dbReference type="SUPFAM" id="SSF54768">
    <property type="entry name" value="dsRNA-binding domain-like"/>
    <property type="match status" value="1"/>
</dbReference>
<evidence type="ECO:0000313" key="11">
    <source>
        <dbReference type="EMBL" id="UOO88926.1"/>
    </source>
</evidence>
<dbReference type="CDD" id="cd00593">
    <property type="entry name" value="RIBOc"/>
    <property type="match status" value="1"/>
</dbReference>
<dbReference type="InterPro" id="IPR014720">
    <property type="entry name" value="dsRBD_dom"/>
</dbReference>
<keyword evidence="4 8" id="KW-0540">Nuclease</keyword>
<dbReference type="Pfam" id="PF00035">
    <property type="entry name" value="dsrm"/>
    <property type="match status" value="1"/>
</dbReference>
<name>A0ABY4E0P5_9NEIS</name>
<dbReference type="RefSeq" id="WP_058357393.1">
    <property type="nucleotide sequence ID" value="NZ_CABKVG010000010.1"/>
</dbReference>
<evidence type="ECO:0000259" key="9">
    <source>
        <dbReference type="PROSITE" id="PS50137"/>
    </source>
</evidence>
<dbReference type="NCBIfam" id="TIGR02191">
    <property type="entry name" value="RNaseIII"/>
    <property type="match status" value="1"/>
</dbReference>
<keyword evidence="3 8" id="KW-0507">mRNA processing</keyword>
<evidence type="ECO:0000256" key="3">
    <source>
        <dbReference type="ARBA" id="ARBA00022664"/>
    </source>
</evidence>
<keyword evidence="7 8" id="KW-0694">RNA-binding</keyword>
<keyword evidence="5 8" id="KW-0255">Endonuclease</keyword>
<feature type="active site" evidence="8">
    <location>
        <position position="122"/>
    </location>
</feature>
<dbReference type="InterPro" id="IPR000999">
    <property type="entry name" value="RNase_III_dom"/>
</dbReference>
<dbReference type="SUPFAM" id="SSF69065">
    <property type="entry name" value="RNase III domain-like"/>
    <property type="match status" value="1"/>
</dbReference>
<feature type="domain" description="RNase III" evidence="10">
    <location>
        <begin position="11"/>
        <end position="133"/>
    </location>
</feature>
<keyword evidence="8" id="KW-0460">Magnesium</keyword>
<dbReference type="EC" id="3.1.26.3" evidence="8"/>
<evidence type="ECO:0000256" key="2">
    <source>
        <dbReference type="ARBA" id="ARBA00010183"/>
    </source>
</evidence>
<dbReference type="PROSITE" id="PS50142">
    <property type="entry name" value="RNASE_3_2"/>
    <property type="match status" value="1"/>
</dbReference>
<keyword evidence="8" id="KW-0699">rRNA-binding</keyword>
<sequence length="238" mass="27035">MSLSVQRNQEIERLQKKLGYRFKRIELLHKALTHRSYGARNNERLEFIGDSILNYTVAKILFLTFPDMTEGELSRLRANLVNQDTLAEIATELNVGDCLFLGVGELKSGGFRRPSILADAMEAMFAAVSFDANFDEAEHVVTRLFNNRIRNIDLRNNGKDSKTLLQEALQARRLPLPKYRIEDQFGEAHDQTFVIVCDLGELGFQCQAQAHSRRLAEQAAAKEALTYVQKNVPLKGHK</sequence>
<dbReference type="PANTHER" id="PTHR11207">
    <property type="entry name" value="RIBONUCLEASE III"/>
    <property type="match status" value="1"/>
</dbReference>
<dbReference type="EMBL" id="CP091511">
    <property type="protein sequence ID" value="UOO88926.1"/>
    <property type="molecule type" value="Genomic_DNA"/>
</dbReference>
<accession>A0ABY4E0P5</accession>
<dbReference type="PANTHER" id="PTHR11207:SF0">
    <property type="entry name" value="RIBONUCLEASE 3"/>
    <property type="match status" value="1"/>
</dbReference>
<dbReference type="SMART" id="SM00358">
    <property type="entry name" value="DSRM"/>
    <property type="match status" value="1"/>
</dbReference>
<organism evidence="11 12">
    <name type="scientific">Vitreoscilla massiliensis</name>
    <dbReference type="NCBI Taxonomy" id="1689272"/>
    <lineage>
        <taxon>Bacteria</taxon>
        <taxon>Pseudomonadati</taxon>
        <taxon>Pseudomonadota</taxon>
        <taxon>Betaproteobacteria</taxon>
        <taxon>Neisseriales</taxon>
        <taxon>Neisseriaceae</taxon>
        <taxon>Vitreoscilla</taxon>
    </lineage>
</organism>
<evidence type="ECO:0000259" key="10">
    <source>
        <dbReference type="PROSITE" id="PS50142"/>
    </source>
</evidence>
<comment type="subunit">
    <text evidence="8">Homodimer.</text>
</comment>
<comment type="similarity">
    <text evidence="2">Belongs to the ribonuclease III family.</text>
</comment>
<keyword evidence="6 8" id="KW-0378">Hydrolase</keyword>
<dbReference type="HAMAP" id="MF_00104">
    <property type="entry name" value="RNase_III"/>
    <property type="match status" value="1"/>
</dbReference>
<keyword evidence="12" id="KW-1185">Reference proteome</keyword>
<evidence type="ECO:0000256" key="1">
    <source>
        <dbReference type="ARBA" id="ARBA00000109"/>
    </source>
</evidence>